<dbReference type="SUPFAM" id="SSF53901">
    <property type="entry name" value="Thiolase-like"/>
    <property type="match status" value="1"/>
</dbReference>
<dbReference type="GO" id="GO:0004312">
    <property type="term" value="F:fatty acid synthase activity"/>
    <property type="evidence" value="ECO:0007669"/>
    <property type="project" value="TreeGrafter"/>
</dbReference>
<dbReference type="PANTHER" id="PTHR43775">
    <property type="entry name" value="FATTY ACID SYNTHASE"/>
    <property type="match status" value="1"/>
</dbReference>
<dbReference type="SMART" id="SM00825">
    <property type="entry name" value="PKS_KS"/>
    <property type="match status" value="1"/>
</dbReference>
<dbReference type="Gene3D" id="3.40.47.10">
    <property type="match status" value="1"/>
</dbReference>
<dbReference type="Gene3D" id="3.30.70.3290">
    <property type="match status" value="1"/>
</dbReference>
<dbReference type="KEGG" id="mmas:MYMAC_004219"/>
<feature type="domain" description="Ketosynthase family 3 (KS3)" evidence="5">
    <location>
        <begin position="3"/>
        <end position="426"/>
    </location>
</feature>
<evidence type="ECO:0000313" key="7">
    <source>
        <dbReference type="Proteomes" id="UP000217343"/>
    </source>
</evidence>
<evidence type="ECO:0000259" key="4">
    <source>
        <dbReference type="PROSITE" id="PS50075"/>
    </source>
</evidence>
<sequence>MWSEPIAVIGLGLRLPTSDCPATLWRMLCDGIDATGDIPAGRWPLESLFDAAPDRPGTIRNRRAGLIDGVDQADPTAFRLSKRELRQMDPQHRLLFECAWHALEDAGLPFDAVKGSRTGVFMGVNFSDFQRMVARDWAALDGYSVLGTTASFAANRLSYAFDFRGPSTVSSVGCASSTVALHEACRSLVLGEVEMALAGGVELMLSPDSSIMLSQAGVFSERGQCRTLDAQADGYVRGEGAGVVVLKPLSKVLPGERVYAVIRGSAVNHNGRNEWIMAPSASAQADVIRQACAQGGVAPESVDYIELHGSAFLKGDAAEAEAIGEALGPQRPLPCRLGAISNNVGYLGAAAGIAQFIKVCLSLHHRTLPPTIHVDAPNPLIDFERLGLSIQTALEPWAARTPGEPLRAGIVSTSLGGANGFVVLEEAPAGAPVTSERAPVPGHLLVLSALSLDALRQRALQLRDFVATTPDAVATLEDLCFTAALKRQHHRHRGAVVAADRDGLVALLGALAQATGATVLAQDDMPRDWVEAGRAFVAGGVLPPELSPSWGGRCVSLPVYPFQRQRLWPEWLTPDEVCRPPKAAPRDAATLLQAAAVAAGDASGVPEVHGELQMRAFLRGHLADVLEVEPATLDVQGRTFFELGLNSIGATLLKERIARALQLPLSTTLFFELPRLEPLAKRLVSLLEAGHGRGPSVSEGASASAEEEEGLVERIAGLSEDEAREQIARTLAELSIEVA</sequence>
<keyword evidence="1" id="KW-0596">Phosphopantetheine</keyword>
<dbReference type="SUPFAM" id="SSF47336">
    <property type="entry name" value="ACP-like"/>
    <property type="match status" value="1"/>
</dbReference>
<dbReference type="Gene3D" id="1.10.1200.10">
    <property type="entry name" value="ACP-like"/>
    <property type="match status" value="1"/>
</dbReference>
<dbReference type="InterPro" id="IPR020841">
    <property type="entry name" value="PKS_Beta-ketoAc_synthase_dom"/>
</dbReference>
<dbReference type="InterPro" id="IPR014031">
    <property type="entry name" value="Ketoacyl_synth_C"/>
</dbReference>
<dbReference type="SMART" id="SM01294">
    <property type="entry name" value="PKS_PP_betabranch"/>
    <property type="match status" value="1"/>
</dbReference>
<dbReference type="CDD" id="cd00833">
    <property type="entry name" value="PKS"/>
    <property type="match status" value="1"/>
</dbReference>
<dbReference type="GO" id="GO:0031177">
    <property type="term" value="F:phosphopantetheine binding"/>
    <property type="evidence" value="ECO:0007669"/>
    <property type="project" value="InterPro"/>
</dbReference>
<proteinExistence type="predicted"/>
<evidence type="ECO:0000259" key="5">
    <source>
        <dbReference type="PROSITE" id="PS52004"/>
    </source>
</evidence>
<dbReference type="AlphaFoldDB" id="A0A250JYP6"/>
<dbReference type="EMBL" id="CP022203">
    <property type="protein sequence ID" value="ATB48592.1"/>
    <property type="molecule type" value="Genomic_DNA"/>
</dbReference>
<dbReference type="InterPro" id="IPR009081">
    <property type="entry name" value="PP-bd_ACP"/>
</dbReference>
<reference evidence="6 7" key="1">
    <citation type="submission" date="2017-06" db="EMBL/GenBank/DDBJ databases">
        <title>Sequencing and comparative analysis of myxobacterial genomes.</title>
        <authorList>
            <person name="Rupp O."/>
            <person name="Goesmann A."/>
            <person name="Sogaard-Andersen L."/>
        </authorList>
    </citation>
    <scope>NUCLEOTIDE SEQUENCE [LARGE SCALE GENOMIC DNA]</scope>
    <source>
        <strain evidence="6 7">DSM 14697</strain>
    </source>
</reference>
<dbReference type="InterPro" id="IPR014030">
    <property type="entry name" value="Ketoacyl_synth_N"/>
</dbReference>
<evidence type="ECO:0000256" key="1">
    <source>
        <dbReference type="ARBA" id="ARBA00022450"/>
    </source>
</evidence>
<dbReference type="Pfam" id="PF00550">
    <property type="entry name" value="PP-binding"/>
    <property type="match status" value="1"/>
</dbReference>
<dbReference type="SMART" id="SM00823">
    <property type="entry name" value="PKS_PP"/>
    <property type="match status" value="1"/>
</dbReference>
<name>A0A250JYP6_9BACT</name>
<evidence type="ECO:0000313" key="6">
    <source>
        <dbReference type="EMBL" id="ATB48592.1"/>
    </source>
</evidence>
<dbReference type="InterPro" id="IPR016039">
    <property type="entry name" value="Thiolase-like"/>
</dbReference>
<dbReference type="Proteomes" id="UP000217343">
    <property type="component" value="Chromosome"/>
</dbReference>
<keyword evidence="7" id="KW-1185">Reference proteome</keyword>
<keyword evidence="2" id="KW-0597">Phosphoprotein</keyword>
<dbReference type="PROSITE" id="PS50075">
    <property type="entry name" value="CARRIER"/>
    <property type="match status" value="1"/>
</dbReference>
<keyword evidence="3" id="KW-0808">Transferase</keyword>
<gene>
    <name evidence="6" type="ORF">MYMAC_004219</name>
</gene>
<feature type="domain" description="Carrier" evidence="4">
    <location>
        <begin position="612"/>
        <end position="687"/>
    </location>
</feature>
<dbReference type="InterPro" id="IPR020806">
    <property type="entry name" value="PKS_PP-bd"/>
</dbReference>
<organism evidence="6 7">
    <name type="scientific">Corallococcus macrosporus DSM 14697</name>
    <dbReference type="NCBI Taxonomy" id="1189310"/>
    <lineage>
        <taxon>Bacteria</taxon>
        <taxon>Pseudomonadati</taxon>
        <taxon>Myxococcota</taxon>
        <taxon>Myxococcia</taxon>
        <taxon>Myxococcales</taxon>
        <taxon>Cystobacterineae</taxon>
        <taxon>Myxococcaceae</taxon>
        <taxon>Corallococcus</taxon>
    </lineage>
</organism>
<dbReference type="RefSeq" id="WP_095959416.1">
    <property type="nucleotide sequence ID" value="NZ_CP022203.1"/>
</dbReference>
<evidence type="ECO:0000256" key="3">
    <source>
        <dbReference type="ARBA" id="ARBA00022679"/>
    </source>
</evidence>
<dbReference type="OrthoDB" id="5349841at2"/>
<dbReference type="PROSITE" id="PS52004">
    <property type="entry name" value="KS3_2"/>
    <property type="match status" value="1"/>
</dbReference>
<dbReference type="Pfam" id="PF02801">
    <property type="entry name" value="Ketoacyl-synt_C"/>
    <property type="match status" value="1"/>
</dbReference>
<dbReference type="PANTHER" id="PTHR43775:SF37">
    <property type="entry name" value="SI:DKEY-61P9.11"/>
    <property type="match status" value="1"/>
</dbReference>
<dbReference type="Pfam" id="PF22621">
    <property type="entry name" value="CurL-like_PKS_C"/>
    <property type="match status" value="1"/>
</dbReference>
<dbReference type="Pfam" id="PF00109">
    <property type="entry name" value="ketoacyl-synt"/>
    <property type="match status" value="1"/>
</dbReference>
<dbReference type="GO" id="GO:0006633">
    <property type="term" value="P:fatty acid biosynthetic process"/>
    <property type="evidence" value="ECO:0007669"/>
    <property type="project" value="TreeGrafter"/>
</dbReference>
<accession>A0A250JYP6</accession>
<evidence type="ECO:0000256" key="2">
    <source>
        <dbReference type="ARBA" id="ARBA00022553"/>
    </source>
</evidence>
<protein>
    <submittedName>
        <fullName evidence="6">Polyketide synthase</fullName>
    </submittedName>
</protein>
<dbReference type="InterPro" id="IPR050091">
    <property type="entry name" value="PKS_NRPS_Biosynth_Enz"/>
</dbReference>
<dbReference type="InterPro" id="IPR036736">
    <property type="entry name" value="ACP-like_sf"/>
</dbReference>